<dbReference type="AlphaFoldDB" id="A0A7K8YGK6"/>
<dbReference type="Pfam" id="PF00400">
    <property type="entry name" value="WD40"/>
    <property type="match status" value="3"/>
</dbReference>
<evidence type="ECO:0000256" key="1">
    <source>
        <dbReference type="ARBA" id="ARBA00021125"/>
    </source>
</evidence>
<protein>
    <recommendedName>
        <fullName evidence="1">WD repeat-containing protein 89</fullName>
    </recommendedName>
</protein>
<feature type="repeat" description="WD" evidence="4">
    <location>
        <begin position="365"/>
        <end position="397"/>
    </location>
</feature>
<organism evidence="6 7">
    <name type="scientific">Sakesphorus luctuosus</name>
    <dbReference type="NCBI Taxonomy" id="419690"/>
    <lineage>
        <taxon>Eukaryota</taxon>
        <taxon>Metazoa</taxon>
        <taxon>Chordata</taxon>
        <taxon>Craniata</taxon>
        <taxon>Vertebrata</taxon>
        <taxon>Euteleostomi</taxon>
        <taxon>Archelosauria</taxon>
        <taxon>Archosauria</taxon>
        <taxon>Dinosauria</taxon>
        <taxon>Saurischia</taxon>
        <taxon>Theropoda</taxon>
        <taxon>Coelurosauria</taxon>
        <taxon>Aves</taxon>
        <taxon>Neognathae</taxon>
        <taxon>Neoaves</taxon>
        <taxon>Telluraves</taxon>
        <taxon>Australaves</taxon>
        <taxon>Passeriformes</taxon>
        <taxon>Thamnophilidae</taxon>
        <taxon>Sakesphorus</taxon>
    </lineage>
</organism>
<dbReference type="Gene3D" id="2.130.10.10">
    <property type="entry name" value="YVTN repeat-like/Quinoprotein amine dehydrogenase"/>
    <property type="match status" value="2"/>
</dbReference>
<dbReference type="Proteomes" id="UP000558958">
    <property type="component" value="Unassembled WGS sequence"/>
</dbReference>
<sequence length="433" mass="47388">DVIAGFLYAILILVVFHPVVDLIDNFNLTYQYAPLIIIRLGAAFGMTAVEKVEEQLARLRIARRSAGEEPAYLLDMDLSRAAQAGNSHSVAVSCSNKSIRVYDRETLSFLREFSSRPAALSGVRFAHTCDSAVFSACSDGTVKCWDVRLATQKPVQVFSGYPSNVFISFDISCSDLIVCAGTEKVEEDTFLVFWDARGITDCASSAKEPLGVYSESHNDDITKICFHPIEPNLVVSGSTDGLVNVFDINKDNEDDALISTCNSDSSVSFIGWSGKDYKQVYCLTHDEGFCWWDMAQLDTDEPITLLRVLDVRESIGAENHSLHYLVGGLYHEKAEKLFLIGGTSTGNIHLISCGTTGLSLVGTLCGGHSATVRSFCWNLADESLLTGGEDAQLLLWKPGAVERSLTKKASLKIASSVQKRVRVHNSSLKSRKK</sequence>
<evidence type="ECO:0000256" key="5">
    <source>
        <dbReference type="SAM" id="Phobius"/>
    </source>
</evidence>
<feature type="transmembrane region" description="Helical" evidence="5">
    <location>
        <begin position="6"/>
        <end position="23"/>
    </location>
</feature>
<dbReference type="PROSITE" id="PS50082">
    <property type="entry name" value="WD_REPEATS_2"/>
    <property type="match status" value="2"/>
</dbReference>
<dbReference type="SMART" id="SM00320">
    <property type="entry name" value="WD40"/>
    <property type="match status" value="5"/>
</dbReference>
<keyword evidence="2 4" id="KW-0853">WD repeat</keyword>
<dbReference type="InterPro" id="IPR015943">
    <property type="entry name" value="WD40/YVTN_repeat-like_dom_sf"/>
</dbReference>
<feature type="non-terminal residue" evidence="6">
    <location>
        <position position="433"/>
    </location>
</feature>
<reference evidence="6 7" key="1">
    <citation type="submission" date="2019-09" db="EMBL/GenBank/DDBJ databases">
        <title>Bird 10,000 Genomes (B10K) Project - Family phase.</title>
        <authorList>
            <person name="Zhang G."/>
        </authorList>
    </citation>
    <scope>NUCLEOTIDE SEQUENCE [LARGE SCALE GENOMIC DNA]</scope>
    <source>
        <strain evidence="6">B10K-DU-001-06</strain>
        <tissue evidence="6">Muscle</tissue>
    </source>
</reference>
<keyword evidence="5" id="KW-0472">Membrane</keyword>
<evidence type="ECO:0000313" key="6">
    <source>
        <dbReference type="EMBL" id="NXG02043.1"/>
    </source>
</evidence>
<evidence type="ECO:0000256" key="4">
    <source>
        <dbReference type="PROSITE-ProRule" id="PRU00221"/>
    </source>
</evidence>
<name>A0A7K8YGK6_9PASS</name>
<dbReference type="InterPro" id="IPR036322">
    <property type="entry name" value="WD40_repeat_dom_sf"/>
</dbReference>
<dbReference type="PANTHER" id="PTHR22889:SF0">
    <property type="entry name" value="WD REPEAT-CONTAINING PROTEIN 89"/>
    <property type="match status" value="1"/>
</dbReference>
<accession>A0A7K8YGK6</accession>
<keyword evidence="5" id="KW-0812">Transmembrane</keyword>
<gene>
    <name evidence="6" type="primary">Wdr89</name>
    <name evidence="6" type="ORF">SAKLUC_R10691</name>
</gene>
<evidence type="ECO:0000313" key="7">
    <source>
        <dbReference type="Proteomes" id="UP000558958"/>
    </source>
</evidence>
<dbReference type="EMBL" id="VWZD01003163">
    <property type="protein sequence ID" value="NXG02043.1"/>
    <property type="molecule type" value="Genomic_DNA"/>
</dbReference>
<dbReference type="SUPFAM" id="SSF50978">
    <property type="entry name" value="WD40 repeat-like"/>
    <property type="match status" value="1"/>
</dbReference>
<dbReference type="InterPro" id="IPR039328">
    <property type="entry name" value="WDR89"/>
</dbReference>
<comment type="caution">
    <text evidence="6">The sequence shown here is derived from an EMBL/GenBank/DDBJ whole genome shotgun (WGS) entry which is preliminary data.</text>
</comment>
<keyword evidence="5" id="KW-1133">Transmembrane helix</keyword>
<dbReference type="PANTHER" id="PTHR22889">
    <property type="entry name" value="WD REPEAT-CONTAINING PROTEIN 89"/>
    <property type="match status" value="1"/>
</dbReference>
<proteinExistence type="predicted"/>
<evidence type="ECO:0000256" key="3">
    <source>
        <dbReference type="ARBA" id="ARBA00022737"/>
    </source>
</evidence>
<evidence type="ECO:0000256" key="2">
    <source>
        <dbReference type="ARBA" id="ARBA00022574"/>
    </source>
</evidence>
<feature type="non-terminal residue" evidence="6">
    <location>
        <position position="1"/>
    </location>
</feature>
<feature type="repeat" description="WD" evidence="4">
    <location>
        <begin position="214"/>
        <end position="256"/>
    </location>
</feature>
<dbReference type="InterPro" id="IPR001680">
    <property type="entry name" value="WD40_rpt"/>
</dbReference>
<keyword evidence="3" id="KW-0677">Repeat</keyword>
<keyword evidence="7" id="KW-1185">Reference proteome</keyword>